<dbReference type="GO" id="GO:0008409">
    <property type="term" value="F:5'-3' exonuclease activity"/>
    <property type="evidence" value="ECO:0007669"/>
    <property type="project" value="InterPro"/>
</dbReference>
<dbReference type="GO" id="GO:0033567">
    <property type="term" value="P:DNA replication, Okazaki fragment processing"/>
    <property type="evidence" value="ECO:0007669"/>
    <property type="project" value="InterPro"/>
</dbReference>
<dbReference type="SMART" id="SM00475">
    <property type="entry name" value="53EXOc"/>
    <property type="match status" value="1"/>
</dbReference>
<dbReference type="InterPro" id="IPR008918">
    <property type="entry name" value="HhH2"/>
</dbReference>
<dbReference type="Pfam" id="PF02739">
    <property type="entry name" value="5_3_exonuc_N"/>
    <property type="match status" value="1"/>
</dbReference>
<gene>
    <name evidence="5" type="ORF">METZ01_LOCUS230148</name>
</gene>
<reference evidence="5" key="1">
    <citation type="submission" date="2018-05" db="EMBL/GenBank/DDBJ databases">
        <authorList>
            <person name="Lanie J.A."/>
            <person name="Ng W.-L."/>
            <person name="Kazmierczak K.M."/>
            <person name="Andrzejewski T.M."/>
            <person name="Davidsen T.M."/>
            <person name="Wayne K.J."/>
            <person name="Tettelin H."/>
            <person name="Glass J.I."/>
            <person name="Rusch D."/>
            <person name="Podicherti R."/>
            <person name="Tsui H.-C.T."/>
            <person name="Winkler M.E."/>
        </authorList>
    </citation>
    <scope>NUCLEOTIDE SEQUENCE</scope>
</reference>
<protein>
    <recommendedName>
        <fullName evidence="4">5'-3' exonuclease domain-containing protein</fullName>
    </recommendedName>
</protein>
<organism evidence="5">
    <name type="scientific">marine metagenome</name>
    <dbReference type="NCBI Taxonomy" id="408172"/>
    <lineage>
        <taxon>unclassified sequences</taxon>
        <taxon>metagenomes</taxon>
        <taxon>ecological metagenomes</taxon>
    </lineage>
</organism>
<dbReference type="InterPro" id="IPR036279">
    <property type="entry name" value="5-3_exonuclease_C_sf"/>
</dbReference>
<dbReference type="EMBL" id="UINC01056815">
    <property type="protein sequence ID" value="SVB77294.1"/>
    <property type="molecule type" value="Genomic_DNA"/>
</dbReference>
<dbReference type="GO" id="GO:0003677">
    <property type="term" value="F:DNA binding"/>
    <property type="evidence" value="ECO:0007669"/>
    <property type="project" value="UniProtKB-KW"/>
</dbReference>
<evidence type="ECO:0000256" key="3">
    <source>
        <dbReference type="ARBA" id="ARBA00023125"/>
    </source>
</evidence>
<dbReference type="GO" id="GO:0017108">
    <property type="term" value="F:5'-flap endonuclease activity"/>
    <property type="evidence" value="ECO:0007669"/>
    <property type="project" value="InterPro"/>
</dbReference>
<dbReference type="SUPFAM" id="SSF88723">
    <property type="entry name" value="PIN domain-like"/>
    <property type="match status" value="1"/>
</dbReference>
<dbReference type="Gene3D" id="3.40.50.1010">
    <property type="entry name" value="5'-nuclease"/>
    <property type="match status" value="1"/>
</dbReference>
<dbReference type="AlphaFoldDB" id="A0A382GR48"/>
<dbReference type="PANTHER" id="PTHR42646">
    <property type="entry name" value="FLAP ENDONUCLEASE XNI"/>
    <property type="match status" value="1"/>
</dbReference>
<keyword evidence="1" id="KW-0540">Nuclease</keyword>
<sequence length="288" mass="32158">MPTLYLIDGSFELFRCFFGAPRSQRSDGGEVGAVRTLLSTTLSLLREESLTHVAVAFDDVDMLEAREPEDTELIHAQYDLARDVFAALGVAVWTMSDFSADDALATAAHRFESDPSLERIVICSSDNDFAQCVRGERIVLYNRIKRVMLNEAAVLEKFGVPPERIPEWLALVGDKSDGIPGIPGFGPKAAAVVLRRWGRMENIAMEPGAWEELDVRGKAKLASTFIERRQEAIRYRDQGIKRLDAPLPESLEDLRWLGADRQQLESLSQTLEDGSILQRQIPLRDAGQ</sequence>
<keyword evidence="3" id="KW-0238">DNA-binding</keyword>
<feature type="domain" description="5'-3' exonuclease" evidence="4">
    <location>
        <begin position="1"/>
        <end position="257"/>
    </location>
</feature>
<name>A0A382GR48_9ZZZZ</name>
<dbReference type="SUPFAM" id="SSF47807">
    <property type="entry name" value="5' to 3' exonuclease, C-terminal subdomain"/>
    <property type="match status" value="1"/>
</dbReference>
<accession>A0A382GR48</accession>
<evidence type="ECO:0000256" key="1">
    <source>
        <dbReference type="ARBA" id="ARBA00022722"/>
    </source>
</evidence>
<dbReference type="CDD" id="cd09859">
    <property type="entry name" value="PIN_53EXO"/>
    <property type="match status" value="1"/>
</dbReference>
<dbReference type="CDD" id="cd09898">
    <property type="entry name" value="H3TH_53EXO"/>
    <property type="match status" value="1"/>
</dbReference>
<dbReference type="InterPro" id="IPR002421">
    <property type="entry name" value="5-3_exonuclease"/>
</dbReference>
<dbReference type="SMART" id="SM00279">
    <property type="entry name" value="HhH2"/>
    <property type="match status" value="1"/>
</dbReference>
<proteinExistence type="predicted"/>
<dbReference type="InterPro" id="IPR038969">
    <property type="entry name" value="FEN"/>
</dbReference>
<evidence type="ECO:0000256" key="2">
    <source>
        <dbReference type="ARBA" id="ARBA00022801"/>
    </source>
</evidence>
<dbReference type="Gene3D" id="1.10.150.20">
    <property type="entry name" value="5' to 3' exonuclease, C-terminal subdomain"/>
    <property type="match status" value="1"/>
</dbReference>
<dbReference type="InterPro" id="IPR020045">
    <property type="entry name" value="DNA_polI_H3TH"/>
</dbReference>
<dbReference type="PANTHER" id="PTHR42646:SF2">
    <property type="entry name" value="5'-3' EXONUCLEASE FAMILY PROTEIN"/>
    <property type="match status" value="1"/>
</dbReference>
<dbReference type="InterPro" id="IPR020046">
    <property type="entry name" value="5-3_exonucl_a-hlix_arch_N"/>
</dbReference>
<dbReference type="InterPro" id="IPR029060">
    <property type="entry name" value="PIN-like_dom_sf"/>
</dbReference>
<keyword evidence="2" id="KW-0378">Hydrolase</keyword>
<evidence type="ECO:0000313" key="5">
    <source>
        <dbReference type="EMBL" id="SVB77294.1"/>
    </source>
</evidence>
<dbReference type="Pfam" id="PF01367">
    <property type="entry name" value="5_3_exonuc"/>
    <property type="match status" value="1"/>
</dbReference>
<evidence type="ECO:0000259" key="4">
    <source>
        <dbReference type="SMART" id="SM00475"/>
    </source>
</evidence>